<evidence type="ECO:0000256" key="1">
    <source>
        <dbReference type="SAM" id="MobiDB-lite"/>
    </source>
</evidence>
<proteinExistence type="predicted"/>
<feature type="region of interest" description="Disordered" evidence="1">
    <location>
        <begin position="23"/>
        <end position="50"/>
    </location>
</feature>
<evidence type="ECO:0000313" key="2">
    <source>
        <dbReference type="EMBL" id="OAY68209.1"/>
    </source>
</evidence>
<gene>
    <name evidence="2" type="ORF">ACMD2_19231</name>
</gene>
<accession>A0A199UTW7</accession>
<evidence type="ECO:0000313" key="3">
    <source>
        <dbReference type="Proteomes" id="UP000092600"/>
    </source>
</evidence>
<reference evidence="2 3" key="1">
    <citation type="journal article" date="2016" name="DNA Res.">
        <title>The draft genome of MD-2 pineapple using hybrid error correction of long reads.</title>
        <authorList>
            <person name="Redwan R.M."/>
            <person name="Saidin A."/>
            <person name="Kumar S.V."/>
        </authorList>
    </citation>
    <scope>NUCLEOTIDE SEQUENCE [LARGE SCALE GENOMIC DNA]</scope>
    <source>
        <strain evidence="3">cv. MD2</strain>
        <tissue evidence="2">Leaf</tissue>
    </source>
</reference>
<protein>
    <submittedName>
        <fullName evidence="2">Uncharacterized protein</fullName>
    </submittedName>
</protein>
<dbReference type="AlphaFoldDB" id="A0A199UTW7"/>
<name>A0A199UTW7_ANACO</name>
<comment type="caution">
    <text evidence="2">The sequence shown here is derived from an EMBL/GenBank/DDBJ whole genome shotgun (WGS) entry which is preliminary data.</text>
</comment>
<organism evidence="2 3">
    <name type="scientific">Ananas comosus</name>
    <name type="common">Pineapple</name>
    <name type="synonym">Ananas ananas</name>
    <dbReference type="NCBI Taxonomy" id="4615"/>
    <lineage>
        <taxon>Eukaryota</taxon>
        <taxon>Viridiplantae</taxon>
        <taxon>Streptophyta</taxon>
        <taxon>Embryophyta</taxon>
        <taxon>Tracheophyta</taxon>
        <taxon>Spermatophyta</taxon>
        <taxon>Magnoliopsida</taxon>
        <taxon>Liliopsida</taxon>
        <taxon>Poales</taxon>
        <taxon>Bromeliaceae</taxon>
        <taxon>Bromelioideae</taxon>
        <taxon>Ananas</taxon>
    </lineage>
</organism>
<sequence>MPFPITLWREKRQWDASEGSISLNGFANNTPTPPSLAGTLLLPPNSDDPPPCEITAEQQQQQATVAAEHTAAAAESRAAAAVALLLSMQLLRLIAEQLQGAAKEKEGEKKESFCNLYRGRKRKKVDSLTMAGLVLRGGFRVYADVLVIARAYAFYDVFGRYHRLAAAPDAGQLYQKYVCPWEDDPPAGVVFGLGCDSGTRQAQA</sequence>
<dbReference type="Proteomes" id="UP000092600">
    <property type="component" value="Unassembled WGS sequence"/>
</dbReference>
<dbReference type="EMBL" id="LSRQ01005054">
    <property type="protein sequence ID" value="OAY68209.1"/>
    <property type="molecule type" value="Genomic_DNA"/>
</dbReference>